<sequence length="276" mass="31258">MVGVLIRERSLKGTKLEYLKGIFLNGLKDVVKGKLKLHQVSSLRKLMDYAQRIDEKNTLRRIFERSYTSLRTVTWDLGKKGNQSKSPEGGSSRGRVLKRLSKAELQEKASKGLCFHCDEKFGLGHVCNKGRRIGGGCRTRSRGDGTQESSAIHVKHHEVDLKKIHQIVGRNYRSQGSGVGRLWSIPQLYILCSNKREMRRGMEAICLAGSRFRNSTRFLHLRTKGVDIVLGMEWLARLGEIRANSKDLTLNVPTPTAHLARRANYVYISCLLQDID</sequence>
<keyword evidence="2" id="KW-1185">Reference proteome</keyword>
<protein>
    <submittedName>
        <fullName evidence="1">Uncharacterized protein</fullName>
    </submittedName>
</protein>
<dbReference type="OrthoDB" id="10675697at2759"/>
<accession>A0A371HK44</accession>
<name>A0A371HK44_MUCPR</name>
<dbReference type="AlphaFoldDB" id="A0A371HK44"/>
<dbReference type="Proteomes" id="UP000257109">
    <property type="component" value="Unassembled WGS sequence"/>
</dbReference>
<proteinExistence type="predicted"/>
<dbReference type="EMBL" id="QJKJ01002369">
    <property type="protein sequence ID" value="RDY03173.1"/>
    <property type="molecule type" value="Genomic_DNA"/>
</dbReference>
<organism evidence="1 2">
    <name type="scientific">Mucuna pruriens</name>
    <name type="common">Velvet bean</name>
    <name type="synonym">Dolichos pruriens</name>
    <dbReference type="NCBI Taxonomy" id="157652"/>
    <lineage>
        <taxon>Eukaryota</taxon>
        <taxon>Viridiplantae</taxon>
        <taxon>Streptophyta</taxon>
        <taxon>Embryophyta</taxon>
        <taxon>Tracheophyta</taxon>
        <taxon>Spermatophyta</taxon>
        <taxon>Magnoliopsida</taxon>
        <taxon>eudicotyledons</taxon>
        <taxon>Gunneridae</taxon>
        <taxon>Pentapetalae</taxon>
        <taxon>rosids</taxon>
        <taxon>fabids</taxon>
        <taxon>Fabales</taxon>
        <taxon>Fabaceae</taxon>
        <taxon>Papilionoideae</taxon>
        <taxon>50 kb inversion clade</taxon>
        <taxon>NPAAA clade</taxon>
        <taxon>indigoferoid/millettioid clade</taxon>
        <taxon>Phaseoleae</taxon>
        <taxon>Mucuna</taxon>
    </lineage>
</organism>
<evidence type="ECO:0000313" key="2">
    <source>
        <dbReference type="Proteomes" id="UP000257109"/>
    </source>
</evidence>
<gene>
    <name evidence="1" type="ORF">CR513_13281</name>
</gene>
<comment type="caution">
    <text evidence="1">The sequence shown here is derived from an EMBL/GenBank/DDBJ whole genome shotgun (WGS) entry which is preliminary data.</text>
</comment>
<feature type="non-terminal residue" evidence="1">
    <location>
        <position position="1"/>
    </location>
</feature>
<evidence type="ECO:0000313" key="1">
    <source>
        <dbReference type="EMBL" id="RDY03173.1"/>
    </source>
</evidence>
<reference evidence="1" key="1">
    <citation type="submission" date="2018-05" db="EMBL/GenBank/DDBJ databases">
        <title>Draft genome of Mucuna pruriens seed.</title>
        <authorList>
            <person name="Nnadi N.E."/>
            <person name="Vos R."/>
            <person name="Hasami M.H."/>
            <person name="Devisetty U.K."/>
            <person name="Aguiy J.C."/>
        </authorList>
    </citation>
    <scope>NUCLEOTIDE SEQUENCE [LARGE SCALE GENOMIC DNA]</scope>
    <source>
        <strain evidence="1">JCA_2017</strain>
    </source>
</reference>